<name>A0A507FMK5_9FUNG</name>
<keyword evidence="2" id="KW-1185">Reference proteome</keyword>
<sequence length="1326" mass="148779">MPHSKTTTTTRTVHTTVAAGRRKETVTETVRVVYEKCLTSPLANEIAAPKDSIHDHDAGLDMDIRGVRLSFLFQYVNDCGGRDALAEMTTADMSVKFVKPATESSRLSLCSQLHQAHLDKHSNRDQKDPNDDDVTADAEWFISHAWKYKFLDVVDALQEFFIWERKMDPDSVIIWFDLFSNSQHDTATKPFTFWTDVFMGAIKAMKNVVMVLAPWSDPIPLTRAWCIFELYSCLKTESNFHVAMTNQETKSFLAALQHDGYELHRILGRIRCSKAEAGQPSDRDQIFRVVELQVVGGFPNLDRMVFSVFLKWATDKLKWQVENAESERNRGNWAVALGSFLKHLEKSDEAIVWLEEGLELQRRTVGPEEVSTLATEATLGSLYQEMGDTEKAGDILNHCYSIKLAQVGPDDPSIFGMMNNLAQVYRVKGEFSKASELLTTLLATAERVSGRENEFYIRVYANYVSLLCKQGRLQEAKECGVLMLELSERALEENHPDRILALNNYGAVLVELREWDAAEAVLKDALTRSKRNLGEDCGLAISQTVSLSSIYRDKGELGKSLEYLDAAIESQTRSAFLGSFRLFQIQMGKAALLIEMGRVQDALDLSKQVYSNALLLFGPSDYRTCNLAPPLASVTSLLGDHKAAVDILEQNLEHVRAILGPSHLETLNMMNQLAVIYLQDLKDTEKAGQVIDMALRESTLDPANPLMLSLQLTKGALYSDLKQLSEAVRHKEAMVEIAEGAYGRSSQHTIQFLNNLAFAHLKLSEFDTAESIFTEIIQTHIQVYGELHQNTLTSMINICKVYKEQGNFTKEIEQETAVLQKYKATIGEDHPNTLRLLMLLASSHAAANDLDASLAYLSECAEKRYQVLGPLHPDTEDSVECLQRLYTKTNELEKGLAVCKKYLGETHEKTIYALHLVGMRHMREGNADLAERYLLEEVEGWRKAGNLEDVNYLNALNNLAALYINLMKNTEKALPLLREMSYMWFKLDPTSPSTSMACDTYYQVGMAQKAYLEVREGMTLFYGVASQKAVNAGLNQCLEWVRRKEFQLLKDFCVGAIADLEELKSDQYSMMFKRQLVDGLIGLKEFDEAEVVASECFNAVVAADGITGGWTAMCLYSLGSVKTASGKFLEAAELYVNHLAQLKALNVVGKDNELILKFLLKIYLEHESAGQIEAVERAHEYVSLIKTLYGSQSTQILEAMDQLERILQMYSPLNANQEMTEAWKSILSALQEENQLVTGTGLAVMSTLSERYKATREFESSEDVLNLFLGAAAKMLGPAHPACQKIFGSLLELYQDMMSSGLLDMDGMRAKLSNVTRISGIEVRIE</sequence>
<protein>
    <recommendedName>
        <fullName evidence="3">MalT-like TPR region domain-containing protein</fullName>
    </recommendedName>
</protein>
<gene>
    <name evidence="1" type="ORF">CcCBS67573_g02078</name>
</gene>
<dbReference type="SUPFAM" id="SSF48452">
    <property type="entry name" value="TPR-like"/>
    <property type="match status" value="2"/>
</dbReference>
<dbReference type="PANTHER" id="PTHR46082">
    <property type="entry name" value="ATP/GTP-BINDING PROTEIN-RELATED"/>
    <property type="match status" value="1"/>
</dbReference>
<dbReference type="InterPro" id="IPR011990">
    <property type="entry name" value="TPR-like_helical_dom_sf"/>
</dbReference>
<dbReference type="STRING" id="246404.A0A507FMK5"/>
<dbReference type="PANTHER" id="PTHR46082:SF11">
    <property type="entry name" value="AAA+ ATPASE DOMAIN-CONTAINING PROTEIN-RELATED"/>
    <property type="match status" value="1"/>
</dbReference>
<evidence type="ECO:0000313" key="2">
    <source>
        <dbReference type="Proteomes" id="UP000320333"/>
    </source>
</evidence>
<reference evidence="1 2" key="1">
    <citation type="journal article" date="2019" name="Sci. Rep.">
        <title>Comparative genomics of chytrid fungi reveal insights into the obligate biotrophic and pathogenic lifestyle of Synchytrium endobioticum.</title>
        <authorList>
            <person name="van de Vossenberg B.T.L.H."/>
            <person name="Warris S."/>
            <person name="Nguyen H.D.T."/>
            <person name="van Gent-Pelzer M.P.E."/>
            <person name="Joly D.L."/>
            <person name="van de Geest H.C."/>
            <person name="Bonants P.J.M."/>
            <person name="Smith D.S."/>
            <person name="Levesque C.A."/>
            <person name="van der Lee T.A.J."/>
        </authorList>
    </citation>
    <scope>NUCLEOTIDE SEQUENCE [LARGE SCALE GENOMIC DNA]</scope>
    <source>
        <strain evidence="1 2">CBS 675.73</strain>
    </source>
</reference>
<evidence type="ECO:0008006" key="3">
    <source>
        <dbReference type="Google" id="ProtNLM"/>
    </source>
</evidence>
<proteinExistence type="predicted"/>
<organism evidence="1 2">
    <name type="scientific">Chytriomyces confervae</name>
    <dbReference type="NCBI Taxonomy" id="246404"/>
    <lineage>
        <taxon>Eukaryota</taxon>
        <taxon>Fungi</taxon>
        <taxon>Fungi incertae sedis</taxon>
        <taxon>Chytridiomycota</taxon>
        <taxon>Chytridiomycota incertae sedis</taxon>
        <taxon>Chytridiomycetes</taxon>
        <taxon>Chytridiales</taxon>
        <taxon>Chytriomycetaceae</taxon>
        <taxon>Chytriomyces</taxon>
    </lineage>
</organism>
<dbReference type="Pfam" id="PF13424">
    <property type="entry name" value="TPR_12"/>
    <property type="match status" value="4"/>
</dbReference>
<dbReference type="InterPro" id="IPR019734">
    <property type="entry name" value="TPR_rpt"/>
</dbReference>
<dbReference type="Gene3D" id="1.25.40.10">
    <property type="entry name" value="Tetratricopeptide repeat domain"/>
    <property type="match status" value="5"/>
</dbReference>
<accession>A0A507FMK5</accession>
<dbReference type="SMART" id="SM00028">
    <property type="entry name" value="TPR"/>
    <property type="match status" value="6"/>
</dbReference>
<dbReference type="OrthoDB" id="5986190at2759"/>
<dbReference type="Proteomes" id="UP000320333">
    <property type="component" value="Unassembled WGS sequence"/>
</dbReference>
<dbReference type="Pfam" id="PF13374">
    <property type="entry name" value="TPR_10"/>
    <property type="match status" value="1"/>
</dbReference>
<evidence type="ECO:0000313" key="1">
    <source>
        <dbReference type="EMBL" id="TPX76668.1"/>
    </source>
</evidence>
<comment type="caution">
    <text evidence="1">The sequence shown here is derived from an EMBL/GenBank/DDBJ whole genome shotgun (WGS) entry which is preliminary data.</text>
</comment>
<dbReference type="InterPro" id="IPR053137">
    <property type="entry name" value="NLR-like"/>
</dbReference>
<dbReference type="EMBL" id="QEAP01000040">
    <property type="protein sequence ID" value="TPX76668.1"/>
    <property type="molecule type" value="Genomic_DNA"/>
</dbReference>